<dbReference type="EMBL" id="MTKT01000666">
    <property type="protein sequence ID" value="OWM89365.1"/>
    <property type="molecule type" value="Genomic_DNA"/>
</dbReference>
<proteinExistence type="predicted"/>
<sequence length="104" mass="11267">MAVISYEENGDEMADKLGNDEEQDEDVEACYGGRANKSGDDDGNDEQDDENGTNEKDYEGDPANLRDSMVVKARSSQAAAQGVAKVVQQFQLGGMEKNDKTKKG</sequence>
<evidence type="ECO:0000313" key="4">
    <source>
        <dbReference type="Proteomes" id="UP000197138"/>
    </source>
</evidence>
<evidence type="ECO:0000313" key="3">
    <source>
        <dbReference type="EMBL" id="PKI61935.1"/>
    </source>
</evidence>
<name>A0A218XW38_PUNGR</name>
<protein>
    <submittedName>
        <fullName evidence="2">Uncharacterized protein</fullName>
    </submittedName>
</protein>
<keyword evidence="5" id="KW-1185">Reference proteome</keyword>
<organism evidence="2 4">
    <name type="scientific">Punica granatum</name>
    <name type="common">Pomegranate</name>
    <dbReference type="NCBI Taxonomy" id="22663"/>
    <lineage>
        <taxon>Eukaryota</taxon>
        <taxon>Viridiplantae</taxon>
        <taxon>Streptophyta</taxon>
        <taxon>Embryophyta</taxon>
        <taxon>Tracheophyta</taxon>
        <taxon>Spermatophyta</taxon>
        <taxon>Magnoliopsida</taxon>
        <taxon>eudicotyledons</taxon>
        <taxon>Gunneridae</taxon>
        <taxon>Pentapetalae</taxon>
        <taxon>rosids</taxon>
        <taxon>malvids</taxon>
        <taxon>Myrtales</taxon>
        <taxon>Lythraceae</taxon>
        <taxon>Punica</taxon>
    </lineage>
</organism>
<dbReference type="Proteomes" id="UP000233551">
    <property type="component" value="Unassembled WGS sequence"/>
</dbReference>
<dbReference type="EMBL" id="PGOL01000993">
    <property type="protein sequence ID" value="PKI61935.1"/>
    <property type="molecule type" value="Genomic_DNA"/>
</dbReference>
<reference evidence="4" key="1">
    <citation type="journal article" date="2017" name="Plant J.">
        <title>The pomegranate (Punica granatum L.) genome and the genomics of punicalagin biosynthesis.</title>
        <authorList>
            <person name="Qin G."/>
            <person name="Xu C."/>
            <person name="Ming R."/>
            <person name="Tang H."/>
            <person name="Guyot R."/>
            <person name="Kramer E.M."/>
            <person name="Hu Y."/>
            <person name="Yi X."/>
            <person name="Qi Y."/>
            <person name="Xu X."/>
            <person name="Gao Z."/>
            <person name="Pan H."/>
            <person name="Jian J."/>
            <person name="Tian Y."/>
            <person name="Yue Z."/>
            <person name="Xu Y."/>
        </authorList>
    </citation>
    <scope>NUCLEOTIDE SEQUENCE [LARGE SCALE GENOMIC DNA]</scope>
    <source>
        <strain evidence="4">cv. Dabenzi</strain>
    </source>
</reference>
<feature type="compositionally biased region" description="Acidic residues" evidence="1">
    <location>
        <begin position="41"/>
        <end position="52"/>
    </location>
</feature>
<dbReference type="AlphaFoldDB" id="A0A218XW38"/>
<reference evidence="3 5" key="3">
    <citation type="submission" date="2017-11" db="EMBL/GenBank/DDBJ databases">
        <title>De-novo sequencing of pomegranate (Punica granatum L.) genome.</title>
        <authorList>
            <person name="Akparov Z."/>
            <person name="Amiraslanov A."/>
            <person name="Hajiyeva S."/>
            <person name="Abbasov M."/>
            <person name="Kaur K."/>
            <person name="Hamwieh A."/>
            <person name="Solovyev V."/>
            <person name="Salamov A."/>
            <person name="Braich B."/>
            <person name="Kosarev P."/>
            <person name="Mahmoud A."/>
            <person name="Hajiyev E."/>
            <person name="Babayeva S."/>
            <person name="Izzatullayeva V."/>
            <person name="Mammadov A."/>
            <person name="Mammadov A."/>
            <person name="Sharifova S."/>
            <person name="Ojaghi J."/>
            <person name="Eynullazada K."/>
            <person name="Bayramov B."/>
            <person name="Abdulazimova A."/>
            <person name="Shahmuradov I."/>
        </authorList>
    </citation>
    <scope>NUCLEOTIDE SEQUENCE [LARGE SCALE GENOMIC DNA]</scope>
    <source>
        <strain evidence="3">AG2017</strain>
        <strain evidence="5">cv. AG2017</strain>
        <tissue evidence="3">Leaf</tissue>
    </source>
</reference>
<comment type="caution">
    <text evidence="2">The sequence shown here is derived from an EMBL/GenBank/DDBJ whole genome shotgun (WGS) entry which is preliminary data.</text>
</comment>
<gene>
    <name evidence="2" type="ORF">CDL15_Pgr024113</name>
    <name evidence="3" type="ORF">CRG98_017661</name>
</gene>
<reference evidence="2" key="2">
    <citation type="submission" date="2017-06" db="EMBL/GenBank/DDBJ databases">
        <title>The pomegranate genome and the genomics of punicalagin biosynthesis.</title>
        <authorList>
            <person name="Xu C."/>
        </authorList>
    </citation>
    <scope>NUCLEOTIDE SEQUENCE [LARGE SCALE GENOMIC DNA]</scope>
    <source>
        <tissue evidence="2">Fresh leaf</tissue>
    </source>
</reference>
<feature type="region of interest" description="Disordered" evidence="1">
    <location>
        <begin position="1"/>
        <end position="63"/>
    </location>
</feature>
<evidence type="ECO:0000313" key="2">
    <source>
        <dbReference type="EMBL" id="OWM89365.1"/>
    </source>
</evidence>
<accession>A0A218XW38</accession>
<evidence type="ECO:0000313" key="5">
    <source>
        <dbReference type="Proteomes" id="UP000233551"/>
    </source>
</evidence>
<evidence type="ECO:0000256" key="1">
    <source>
        <dbReference type="SAM" id="MobiDB-lite"/>
    </source>
</evidence>
<dbReference type="Proteomes" id="UP000197138">
    <property type="component" value="Unassembled WGS sequence"/>
</dbReference>